<evidence type="ECO:0000256" key="2">
    <source>
        <dbReference type="ARBA" id="ARBA00022603"/>
    </source>
</evidence>
<dbReference type="GO" id="GO:0032259">
    <property type="term" value="P:methylation"/>
    <property type="evidence" value="ECO:0007669"/>
    <property type="project" value="UniProtKB-KW"/>
</dbReference>
<dbReference type="Pfam" id="PF08241">
    <property type="entry name" value="Methyltransf_11"/>
    <property type="match status" value="1"/>
</dbReference>
<dbReference type="Gene3D" id="3.40.50.150">
    <property type="entry name" value="Vaccinia Virus protein VP39"/>
    <property type="match status" value="1"/>
</dbReference>
<feature type="domain" description="Methyltransferase type 11" evidence="5">
    <location>
        <begin position="39"/>
        <end position="132"/>
    </location>
</feature>
<organism evidence="6 7">
    <name type="scientific">Ferviditalea candida</name>
    <dbReference type="NCBI Taxonomy" id="3108399"/>
    <lineage>
        <taxon>Bacteria</taxon>
        <taxon>Bacillati</taxon>
        <taxon>Bacillota</taxon>
        <taxon>Bacilli</taxon>
        <taxon>Bacillales</taxon>
        <taxon>Paenibacillaceae</taxon>
        <taxon>Ferviditalea</taxon>
    </lineage>
</organism>
<dbReference type="InterPro" id="IPR013216">
    <property type="entry name" value="Methyltransf_11"/>
</dbReference>
<comment type="pathway">
    <text evidence="4">Phospholipid metabolism.</text>
</comment>
<dbReference type="EMBL" id="JAYJLD010000004">
    <property type="protein sequence ID" value="MEB3100876.1"/>
    <property type="molecule type" value="Genomic_DNA"/>
</dbReference>
<evidence type="ECO:0000313" key="6">
    <source>
        <dbReference type="EMBL" id="MEB3100876.1"/>
    </source>
</evidence>
<protein>
    <submittedName>
        <fullName evidence="6">Methyltransferase domain-containing protein</fullName>
    </submittedName>
</protein>
<comment type="caution">
    <text evidence="6">The sequence shown here is derived from an EMBL/GenBank/DDBJ whole genome shotgun (WGS) entry which is preliminary data.</text>
</comment>
<proteinExistence type="predicted"/>
<dbReference type="Proteomes" id="UP001310386">
    <property type="component" value="Unassembled WGS sequence"/>
</dbReference>
<evidence type="ECO:0000256" key="3">
    <source>
        <dbReference type="ARBA" id="ARBA00022679"/>
    </source>
</evidence>
<accession>A0ABU5ZGT4</accession>
<keyword evidence="3" id="KW-0808">Transferase</keyword>
<dbReference type="SUPFAM" id="SSF53335">
    <property type="entry name" value="S-adenosyl-L-methionine-dependent methyltransferases"/>
    <property type="match status" value="1"/>
</dbReference>
<dbReference type="CDD" id="cd02440">
    <property type="entry name" value="AdoMet_MTases"/>
    <property type="match status" value="1"/>
</dbReference>
<name>A0ABU5ZGT4_9BACL</name>
<reference evidence="6" key="1">
    <citation type="submission" date="2023-12" db="EMBL/GenBank/DDBJ databases">
        <title>Fervidustalea candida gen. nov., sp. nov., a novel member of the family Paenibacillaceae isolated from a geothermal area.</title>
        <authorList>
            <person name="Li W.-J."/>
            <person name="Jiao J.-Y."/>
            <person name="Chen Y."/>
        </authorList>
    </citation>
    <scope>NUCLEOTIDE SEQUENCE</scope>
    <source>
        <strain evidence="6">SYSU GA230002</strain>
    </source>
</reference>
<dbReference type="PANTHER" id="PTHR44307:SF2">
    <property type="entry name" value="PHOSPHOETHANOLAMINE METHYLTRANSFERASE ISOFORM X1"/>
    <property type="match status" value="1"/>
</dbReference>
<keyword evidence="2 6" id="KW-0489">Methyltransferase</keyword>
<dbReference type="GO" id="GO:0008168">
    <property type="term" value="F:methyltransferase activity"/>
    <property type="evidence" value="ECO:0007669"/>
    <property type="project" value="UniProtKB-KW"/>
</dbReference>
<keyword evidence="7" id="KW-1185">Reference proteome</keyword>
<evidence type="ECO:0000259" key="5">
    <source>
        <dbReference type="Pfam" id="PF08241"/>
    </source>
</evidence>
<evidence type="ECO:0000256" key="1">
    <source>
        <dbReference type="ARBA" id="ARBA00005189"/>
    </source>
</evidence>
<comment type="pathway">
    <text evidence="1">Lipid metabolism.</text>
</comment>
<dbReference type="InterPro" id="IPR029063">
    <property type="entry name" value="SAM-dependent_MTases_sf"/>
</dbReference>
<gene>
    <name evidence="6" type="ORF">VF724_04295</name>
</gene>
<sequence length="241" mass="27233">MNYLDMLATLGAGSAHPGGFAATMEQFEKFPISPGSKVLEIGCGTGRTACYLAKQGCDVTGIDIRPNMIDKACLRAHEERVEARFLVGDACALPFMDRQFDVVLAESVTIFVDSAKALSEYCRVLRTGGILYDREIIMMKECTEEVLREVREFYGVNKLYYAEDWISLMKKSGFGEASVGEKKLFSTDMWLDEFKHPDLYQKADPDSYTNPELWETANKYNEIMTNYLDYFGYSLLIGNKV</sequence>
<dbReference type="PANTHER" id="PTHR44307">
    <property type="entry name" value="PHOSPHOETHANOLAMINE METHYLTRANSFERASE"/>
    <property type="match status" value="1"/>
</dbReference>
<evidence type="ECO:0000256" key="4">
    <source>
        <dbReference type="ARBA" id="ARBA00025707"/>
    </source>
</evidence>
<dbReference type="RefSeq" id="WP_371752990.1">
    <property type="nucleotide sequence ID" value="NZ_JAYJLD010000004.1"/>
</dbReference>
<evidence type="ECO:0000313" key="7">
    <source>
        <dbReference type="Proteomes" id="UP001310386"/>
    </source>
</evidence>